<evidence type="ECO:0000256" key="1">
    <source>
        <dbReference type="SAM" id="MobiDB-lite"/>
    </source>
</evidence>
<evidence type="ECO:0000313" key="2">
    <source>
        <dbReference type="EMBL" id="CAL4133446.1"/>
    </source>
</evidence>
<feature type="region of interest" description="Disordered" evidence="1">
    <location>
        <begin position="79"/>
        <end position="117"/>
    </location>
</feature>
<name>A0AAV2RS41_MEGNR</name>
<feature type="compositionally biased region" description="Basic and acidic residues" evidence="1">
    <location>
        <begin position="87"/>
        <end position="106"/>
    </location>
</feature>
<accession>A0AAV2RS41</accession>
<keyword evidence="3" id="KW-1185">Reference proteome</keyword>
<evidence type="ECO:0000313" key="3">
    <source>
        <dbReference type="Proteomes" id="UP001497623"/>
    </source>
</evidence>
<dbReference type="Proteomes" id="UP001497623">
    <property type="component" value="Unassembled WGS sequence"/>
</dbReference>
<sequence>MAFIPIESHQHPGPLVTTTPHHNMHQFQGTSEPSTVFTNDTVSEYPIGSVTEVQQQSNDCYNPSNGTGSVVRNIKIQIEEDESETESENKIQESESENGERVTKEQDSEEVSSETNTISLNETLLSTSQPNLGQGRKAVLLDLWALNEISLQIRNWLVKSGFDVTPIIGNYQVGVSCGYIAAQAACIFRKLFNKEIEDEPIRPLIFSQCLDPDLIKTANNVLGIDDQVALSLDMVQIYEVILSLMGGSDDLGWLTVTTWNAFLEGMTEGHSSTDFSVWIINTADTESSLQESYDDRGDHWFTVVLWP</sequence>
<gene>
    <name evidence="2" type="ORF">MNOR_LOCUS27193</name>
</gene>
<organism evidence="2 3">
    <name type="scientific">Meganyctiphanes norvegica</name>
    <name type="common">Northern krill</name>
    <name type="synonym">Thysanopoda norvegica</name>
    <dbReference type="NCBI Taxonomy" id="48144"/>
    <lineage>
        <taxon>Eukaryota</taxon>
        <taxon>Metazoa</taxon>
        <taxon>Ecdysozoa</taxon>
        <taxon>Arthropoda</taxon>
        <taxon>Crustacea</taxon>
        <taxon>Multicrustacea</taxon>
        <taxon>Malacostraca</taxon>
        <taxon>Eumalacostraca</taxon>
        <taxon>Eucarida</taxon>
        <taxon>Euphausiacea</taxon>
        <taxon>Euphausiidae</taxon>
        <taxon>Meganyctiphanes</taxon>
    </lineage>
</organism>
<protein>
    <submittedName>
        <fullName evidence="2">Uncharacterized protein</fullName>
    </submittedName>
</protein>
<dbReference type="EMBL" id="CAXKWB010028216">
    <property type="protein sequence ID" value="CAL4133446.1"/>
    <property type="molecule type" value="Genomic_DNA"/>
</dbReference>
<reference evidence="2 3" key="1">
    <citation type="submission" date="2024-05" db="EMBL/GenBank/DDBJ databases">
        <authorList>
            <person name="Wallberg A."/>
        </authorList>
    </citation>
    <scope>NUCLEOTIDE SEQUENCE [LARGE SCALE GENOMIC DNA]</scope>
</reference>
<proteinExistence type="predicted"/>
<dbReference type="AlphaFoldDB" id="A0AAV2RS41"/>
<comment type="caution">
    <text evidence="2">The sequence shown here is derived from an EMBL/GenBank/DDBJ whole genome shotgun (WGS) entry which is preliminary data.</text>
</comment>